<accession>A0A1I5X9E3</accession>
<proteinExistence type="inferred from homology"/>
<dbReference type="RefSeq" id="WP_092018883.1">
    <property type="nucleotide sequence ID" value="NZ_FOXH01000014.1"/>
</dbReference>
<evidence type="ECO:0000313" key="4">
    <source>
        <dbReference type="Proteomes" id="UP000199306"/>
    </source>
</evidence>
<gene>
    <name evidence="3" type="ORF">SAMN04515674_11411</name>
</gene>
<keyword evidence="4" id="KW-1185">Reference proteome</keyword>
<dbReference type="Gene3D" id="3.30.70.1060">
    <property type="entry name" value="Dimeric alpha+beta barrel"/>
    <property type="match status" value="1"/>
</dbReference>
<feature type="domain" description="YCII-related" evidence="2">
    <location>
        <begin position="11"/>
        <end position="92"/>
    </location>
</feature>
<evidence type="ECO:0000313" key="3">
    <source>
        <dbReference type="EMBL" id="SFQ28599.1"/>
    </source>
</evidence>
<dbReference type="OrthoDB" id="9797014at2"/>
<dbReference type="PANTHER" id="PTHR33606:SF3">
    <property type="entry name" value="PROTEIN YCII"/>
    <property type="match status" value="1"/>
</dbReference>
<sequence>MNQYLIYAFDSTDEGALERRMKVRPLHFEMAGKLKAEGHFILGGSILNEAGTMIGSTMIVQFENEQQLQSWLEVEPYIIHKIWERFEVRPFKVANV</sequence>
<dbReference type="AlphaFoldDB" id="A0A1I5X9E3"/>
<protein>
    <recommendedName>
        <fullName evidence="2">YCII-related domain-containing protein</fullName>
    </recommendedName>
</protein>
<comment type="similarity">
    <text evidence="1">Belongs to the YciI family.</text>
</comment>
<dbReference type="InterPro" id="IPR005545">
    <property type="entry name" value="YCII"/>
</dbReference>
<dbReference type="PANTHER" id="PTHR33606">
    <property type="entry name" value="PROTEIN YCII"/>
    <property type="match status" value="1"/>
</dbReference>
<dbReference type="InterPro" id="IPR051807">
    <property type="entry name" value="Sec-metab_biosynth-assoc"/>
</dbReference>
<evidence type="ECO:0000256" key="1">
    <source>
        <dbReference type="ARBA" id="ARBA00007689"/>
    </source>
</evidence>
<dbReference type="Proteomes" id="UP000199306">
    <property type="component" value="Unassembled WGS sequence"/>
</dbReference>
<reference evidence="3 4" key="1">
    <citation type="submission" date="2016-10" db="EMBL/GenBank/DDBJ databases">
        <authorList>
            <person name="de Groot N.N."/>
        </authorList>
    </citation>
    <scope>NUCLEOTIDE SEQUENCE [LARGE SCALE GENOMIC DNA]</scope>
    <source>
        <strain evidence="4">E92,LMG 26720,CCM 7988</strain>
    </source>
</reference>
<name>A0A1I5X9E3_9BACT</name>
<organism evidence="3 4">
    <name type="scientific">Pseudarcicella hirudinis</name>
    <dbReference type="NCBI Taxonomy" id="1079859"/>
    <lineage>
        <taxon>Bacteria</taxon>
        <taxon>Pseudomonadati</taxon>
        <taxon>Bacteroidota</taxon>
        <taxon>Cytophagia</taxon>
        <taxon>Cytophagales</taxon>
        <taxon>Flectobacillaceae</taxon>
        <taxon>Pseudarcicella</taxon>
    </lineage>
</organism>
<dbReference type="EMBL" id="FOXH01000014">
    <property type="protein sequence ID" value="SFQ28599.1"/>
    <property type="molecule type" value="Genomic_DNA"/>
</dbReference>
<evidence type="ECO:0000259" key="2">
    <source>
        <dbReference type="Pfam" id="PF03795"/>
    </source>
</evidence>
<dbReference type="InterPro" id="IPR011008">
    <property type="entry name" value="Dimeric_a/b-barrel"/>
</dbReference>
<dbReference type="SUPFAM" id="SSF54909">
    <property type="entry name" value="Dimeric alpha+beta barrel"/>
    <property type="match status" value="1"/>
</dbReference>
<dbReference type="Pfam" id="PF03795">
    <property type="entry name" value="YCII"/>
    <property type="match status" value="1"/>
</dbReference>